<dbReference type="STRING" id="1385369.N825_27750"/>
<evidence type="ECO:0000259" key="4">
    <source>
        <dbReference type="Pfam" id="PF02719"/>
    </source>
</evidence>
<dbReference type="PANTHER" id="PTHR43318:SF1">
    <property type="entry name" value="POLYSACCHARIDE BIOSYNTHESIS PROTEIN EPSC-RELATED"/>
    <property type="match status" value="1"/>
</dbReference>
<dbReference type="InterPro" id="IPR036291">
    <property type="entry name" value="NAD(P)-bd_dom_sf"/>
</dbReference>
<evidence type="ECO:0000256" key="2">
    <source>
        <dbReference type="SAM" id="MobiDB-lite"/>
    </source>
</evidence>
<protein>
    <submittedName>
        <fullName evidence="5">Polysaccharide biosynthesis protein CapD</fullName>
    </submittedName>
</protein>
<evidence type="ECO:0000313" key="5">
    <source>
        <dbReference type="EMBL" id="EWY41334.1"/>
    </source>
</evidence>
<comment type="caution">
    <text evidence="5">The sequence shown here is derived from an EMBL/GenBank/DDBJ whole genome shotgun (WGS) entry which is preliminary data.</text>
</comment>
<dbReference type="EMBL" id="AVFL01000004">
    <property type="protein sequence ID" value="EWY41334.1"/>
    <property type="molecule type" value="Genomic_DNA"/>
</dbReference>
<feature type="transmembrane region" description="Helical" evidence="3">
    <location>
        <begin position="74"/>
        <end position="95"/>
    </location>
</feature>
<reference evidence="5 6" key="1">
    <citation type="submission" date="2013-08" db="EMBL/GenBank/DDBJ databases">
        <title>The genome sequence of Skermanella stibiiresistens.</title>
        <authorList>
            <person name="Zhu W."/>
            <person name="Wang G."/>
        </authorList>
    </citation>
    <scope>NUCLEOTIDE SEQUENCE [LARGE SCALE GENOMIC DNA]</scope>
    <source>
        <strain evidence="5 6">SB22</strain>
    </source>
</reference>
<dbReference type="Pfam" id="PF02719">
    <property type="entry name" value="Polysacc_synt_2"/>
    <property type="match status" value="1"/>
</dbReference>
<feature type="transmembrane region" description="Helical" evidence="3">
    <location>
        <begin position="7"/>
        <end position="29"/>
    </location>
</feature>
<keyword evidence="3" id="KW-0812">Transmembrane</keyword>
<dbReference type="SUPFAM" id="SSF53335">
    <property type="entry name" value="S-adenosyl-L-methionine-dependent methyltransferases"/>
    <property type="match status" value="1"/>
</dbReference>
<keyword evidence="3" id="KW-0472">Membrane</keyword>
<feature type="transmembrane region" description="Helical" evidence="3">
    <location>
        <begin position="41"/>
        <end position="62"/>
    </location>
</feature>
<keyword evidence="3" id="KW-1133">Transmembrane helix</keyword>
<feature type="domain" description="Polysaccharide biosynthesis protein CapD-like" evidence="4">
    <location>
        <begin position="294"/>
        <end position="601"/>
    </location>
</feature>
<gene>
    <name evidence="5" type="ORF">N825_27750</name>
</gene>
<dbReference type="RefSeq" id="WP_037449074.1">
    <property type="nucleotide sequence ID" value="NZ_AVFL01000004.1"/>
</dbReference>
<organism evidence="5 6">
    <name type="scientific">Skermanella stibiiresistens SB22</name>
    <dbReference type="NCBI Taxonomy" id="1385369"/>
    <lineage>
        <taxon>Bacteria</taxon>
        <taxon>Pseudomonadati</taxon>
        <taxon>Pseudomonadota</taxon>
        <taxon>Alphaproteobacteria</taxon>
        <taxon>Rhodospirillales</taxon>
        <taxon>Azospirillaceae</taxon>
        <taxon>Skermanella</taxon>
    </lineage>
</organism>
<keyword evidence="6" id="KW-1185">Reference proteome</keyword>
<dbReference type="PANTHER" id="PTHR43318">
    <property type="entry name" value="UDP-N-ACETYLGLUCOSAMINE 4,6-DEHYDRATASE"/>
    <property type="match status" value="1"/>
</dbReference>
<accession>W9H5L7</accession>
<dbReference type="Gene3D" id="3.40.50.720">
    <property type="entry name" value="NAD(P)-binding Rossmann-like Domain"/>
    <property type="match status" value="2"/>
</dbReference>
<dbReference type="Proteomes" id="UP000019486">
    <property type="component" value="Unassembled WGS sequence"/>
</dbReference>
<sequence length="662" mass="71982">MKFDRAGLAYLHDILMTGIAFVAAFYLRVGGDLLGYHFEGLVQGLPVVMLTGAITYRLFGLYRGIWRYASAPDLIQVTKAATIVSVVSVLLLFLLTRLDTIPRSIPVIQWFVLLFLLGAPRFGYRLFKDRHLALSEFSRGEYRVPVLLVGAGDGADQLIRALSQAPQAAYRVVGVLDDKGGRIGRSIRGVPVLGGIDDLMGVVESLHRRGVKPQRLIVTKPENEHDGDLIRRLLDIAEPLGLPLSRLPNLTEFKDALGAGKIELRPIAVEDLLGRPQTVLNRDAISGLIAGRRVLVTGAGGTIGSELTRQIAALGPAELTLVDAGEFNLYTIDGEIRGHYRDLACHSVIADVRDRARVLRLFQDMTPELVFHAAALKHVPLVEANPEEGVLTNAIGTRNVADAARAVGTRAMVLISTDKAINPSSVMGATKRAAESYCQSLDLAPITAPVLDGLDQAADRGACMGGTRFMTVRFGNVLGSSGSVVPLFQRQLAAGGPLTVTHPDMRRYFMTVREAVELVLQASAYGSAHPQGRGRIFVLDMGEPVKIVDLARNMIRLVGLRPDQDIKIEFTGLRPGEKLFEELLSEGEAPTRTTADGVFQASPRVIDHGVIKRLLNELELAARANDRMRTLATLRTLVPDFAPERDLDSTPINQPRQELGSP</sequence>
<proteinExistence type="inferred from homology"/>
<evidence type="ECO:0000256" key="3">
    <source>
        <dbReference type="SAM" id="Phobius"/>
    </source>
</evidence>
<dbReference type="AlphaFoldDB" id="W9H5L7"/>
<dbReference type="CDD" id="cd05237">
    <property type="entry name" value="UDP_invert_4-6DH_SDR_e"/>
    <property type="match status" value="1"/>
</dbReference>
<evidence type="ECO:0000256" key="1">
    <source>
        <dbReference type="ARBA" id="ARBA00007430"/>
    </source>
</evidence>
<dbReference type="InterPro" id="IPR051203">
    <property type="entry name" value="Polysaccharide_Synthase-Rel"/>
</dbReference>
<comment type="similarity">
    <text evidence="1">Belongs to the polysaccharide synthase family.</text>
</comment>
<evidence type="ECO:0000313" key="6">
    <source>
        <dbReference type="Proteomes" id="UP000019486"/>
    </source>
</evidence>
<name>W9H5L7_9PROT</name>
<feature type="region of interest" description="Disordered" evidence="2">
    <location>
        <begin position="643"/>
        <end position="662"/>
    </location>
</feature>
<dbReference type="Pfam" id="PF13727">
    <property type="entry name" value="CoA_binding_3"/>
    <property type="match status" value="1"/>
</dbReference>
<dbReference type="InterPro" id="IPR029063">
    <property type="entry name" value="SAM-dependent_MTases_sf"/>
</dbReference>
<dbReference type="OrthoDB" id="9803111at2"/>
<dbReference type="InterPro" id="IPR003869">
    <property type="entry name" value="Polysac_CapD-like"/>
</dbReference>
<dbReference type="SUPFAM" id="SSF51735">
    <property type="entry name" value="NAD(P)-binding Rossmann-fold domains"/>
    <property type="match status" value="1"/>
</dbReference>
<dbReference type="PATRIC" id="fig|1385369.3.peg.1488"/>